<reference evidence="1 2" key="1">
    <citation type="submission" date="2018-06" db="EMBL/GenBank/DDBJ databases">
        <title>Genomic Encyclopedia of Archaeal and Bacterial Type Strains, Phase II (KMG-II): from individual species to whole genera.</title>
        <authorList>
            <person name="Goeker M."/>
        </authorList>
    </citation>
    <scope>NUCLEOTIDE SEQUENCE [LARGE SCALE GENOMIC DNA]</scope>
    <source>
        <strain evidence="1 2">ATCC 51348</strain>
    </source>
</reference>
<organism evidence="1 2">
    <name type="scientific">Metamycoplasma auris</name>
    <dbReference type="NCBI Taxonomy" id="51363"/>
    <lineage>
        <taxon>Bacteria</taxon>
        <taxon>Bacillati</taxon>
        <taxon>Mycoplasmatota</taxon>
        <taxon>Mycoplasmoidales</taxon>
        <taxon>Metamycoplasmataceae</taxon>
        <taxon>Metamycoplasma</taxon>
    </lineage>
</organism>
<evidence type="ECO:0000313" key="1">
    <source>
        <dbReference type="EMBL" id="PZV97720.1"/>
    </source>
</evidence>
<accession>A0A2W7FXB0</accession>
<keyword evidence="2" id="KW-1185">Reference proteome</keyword>
<dbReference type="EMBL" id="QKUB01000026">
    <property type="protein sequence ID" value="PZV97720.1"/>
    <property type="molecule type" value="Genomic_DNA"/>
</dbReference>
<protein>
    <submittedName>
        <fullName evidence="1">Uncharacterized protein</fullName>
    </submittedName>
</protein>
<proteinExistence type="predicted"/>
<name>A0A2W7FXB0_9BACT</name>
<gene>
    <name evidence="1" type="ORF">BCF89_1261</name>
</gene>
<dbReference type="AlphaFoldDB" id="A0A2W7FXB0"/>
<dbReference type="Proteomes" id="UP000249646">
    <property type="component" value="Unassembled WGS sequence"/>
</dbReference>
<sequence length="47" mass="5370">ISLLKQKLKSGFSKTHYSHGNYIQRSSIPSLLVLDILEQIINNKETN</sequence>
<feature type="non-terminal residue" evidence="1">
    <location>
        <position position="1"/>
    </location>
</feature>
<evidence type="ECO:0000313" key="2">
    <source>
        <dbReference type="Proteomes" id="UP000249646"/>
    </source>
</evidence>
<comment type="caution">
    <text evidence="1">The sequence shown here is derived from an EMBL/GenBank/DDBJ whole genome shotgun (WGS) entry which is preliminary data.</text>
</comment>